<keyword evidence="1 3" id="KW-0853">WD repeat</keyword>
<dbReference type="Proteomes" id="UP000000377">
    <property type="component" value="Chromosome"/>
</dbReference>
<dbReference type="InterPro" id="IPR001680">
    <property type="entry name" value="WD40_rpt"/>
</dbReference>
<evidence type="ECO:0000313" key="5">
    <source>
        <dbReference type="Proteomes" id="UP000000377"/>
    </source>
</evidence>
<feature type="repeat" description="WD" evidence="3">
    <location>
        <begin position="124"/>
        <end position="167"/>
    </location>
</feature>
<dbReference type="KEGG" id="sbh:SBI_00170"/>
<dbReference type="AlphaFoldDB" id="D7BUV0"/>
<dbReference type="InterPro" id="IPR015943">
    <property type="entry name" value="WD40/YVTN_repeat-like_dom_sf"/>
</dbReference>
<proteinExistence type="predicted"/>
<dbReference type="PROSITE" id="PS50082">
    <property type="entry name" value="WD_REPEATS_2"/>
    <property type="match status" value="2"/>
</dbReference>
<sequence>MLGSASSPQARQAAAIYQASAHLHRDTDPVIRRQLLALDAARHGAAELSDRLISSPVEGEPDAEWRVEWATGPSRLGHPTRPEDVAFTVATVAIDGRLHAVVGGPDELVRIWDLATGEPVGEPLTGHETRVPAVATTVVDGCPYAVTGDMDGAVRVWNLTTGKPVGEPLLGHDDEVNCVATALIDGRPHVVTVSEDETTWMWDLTTGEPVGDPLIDHEAGVPAMATTTIDGHPHLVTGAFGGGVMVWDLGTGETARELNTGDRTNVMTVATTAIDGQPHAITTSYLDVVDPGDDDRLSLWDLTTGRQVADLEGDTDKVQAVATALIDGRPHAVTGGQRGRRHPELRGTVRVRDVTTFRQAGRELLFPMPVHTVTVASNGWLIVGFGNEAAAFSRR</sequence>
<dbReference type="EMBL" id="CP002047">
    <property type="protein sequence ID" value="ADI03291.1"/>
    <property type="molecule type" value="Genomic_DNA"/>
</dbReference>
<keyword evidence="2" id="KW-0677">Repeat</keyword>
<reference evidence="4 5" key="1">
    <citation type="journal article" date="2010" name="J. Bacteriol.">
        <title>Genome sequence of the milbemycin-producing bacterium Streptomyces bingchenggensis.</title>
        <authorList>
            <person name="Wang X.J."/>
            <person name="Yan Y.J."/>
            <person name="Zhang B."/>
            <person name="An J."/>
            <person name="Wang J.J."/>
            <person name="Tian J."/>
            <person name="Jiang L."/>
            <person name="Chen Y.H."/>
            <person name="Huang S.X."/>
            <person name="Yin M."/>
            <person name="Zhang J."/>
            <person name="Gao A.L."/>
            <person name="Liu C.X."/>
            <person name="Zhu Z.X."/>
            <person name="Xiang W.S."/>
        </authorList>
    </citation>
    <scope>NUCLEOTIDE SEQUENCE [LARGE SCALE GENOMIC DNA]</scope>
    <source>
        <strain evidence="4 5">BCW-1</strain>
    </source>
</reference>
<evidence type="ECO:0000256" key="2">
    <source>
        <dbReference type="ARBA" id="ARBA00022737"/>
    </source>
</evidence>
<keyword evidence="5" id="KW-1185">Reference proteome</keyword>
<dbReference type="PROSITE" id="PS00678">
    <property type="entry name" value="WD_REPEATS_1"/>
    <property type="match status" value="2"/>
</dbReference>
<feature type="repeat" description="WD" evidence="3">
    <location>
        <begin position="169"/>
        <end position="212"/>
    </location>
</feature>
<name>D7BUV0_STRBB</name>
<dbReference type="STRING" id="749414.SBI_00170"/>
<dbReference type="eggNOG" id="COG2319">
    <property type="taxonomic scope" value="Bacteria"/>
</dbReference>
<gene>
    <name evidence="4" type="ordered locus">SBI_00170</name>
</gene>
<dbReference type="Gene3D" id="2.130.10.10">
    <property type="entry name" value="YVTN repeat-like/Quinoprotein amine dehydrogenase"/>
    <property type="match status" value="1"/>
</dbReference>
<dbReference type="Pfam" id="PF00400">
    <property type="entry name" value="WD40"/>
    <property type="match status" value="2"/>
</dbReference>
<evidence type="ECO:0000256" key="3">
    <source>
        <dbReference type="PROSITE-ProRule" id="PRU00221"/>
    </source>
</evidence>
<accession>D7BUV0</accession>
<dbReference type="SMART" id="SM00320">
    <property type="entry name" value="WD40"/>
    <property type="match status" value="4"/>
</dbReference>
<dbReference type="SUPFAM" id="SSF50978">
    <property type="entry name" value="WD40 repeat-like"/>
    <property type="match status" value="1"/>
</dbReference>
<dbReference type="InterPro" id="IPR019775">
    <property type="entry name" value="WD40_repeat_CS"/>
</dbReference>
<dbReference type="HOGENOM" id="CLU_698122_0_0_11"/>
<evidence type="ECO:0000256" key="1">
    <source>
        <dbReference type="ARBA" id="ARBA00022574"/>
    </source>
</evidence>
<dbReference type="PATRIC" id="fig|749414.3.peg.177"/>
<dbReference type="PANTHER" id="PTHR44156">
    <property type="entry name" value="SUPERNUMERARY LIMBS, ISOFORM B-RELATED"/>
    <property type="match status" value="1"/>
</dbReference>
<evidence type="ECO:0000313" key="4">
    <source>
        <dbReference type="EMBL" id="ADI03291.1"/>
    </source>
</evidence>
<dbReference type="InterPro" id="IPR053299">
    <property type="entry name" value="ASTRA_WD_repeat"/>
</dbReference>
<protein>
    <submittedName>
        <fullName evidence="4">WD-40 repeat protein</fullName>
    </submittedName>
</protein>
<dbReference type="InterPro" id="IPR036322">
    <property type="entry name" value="WD40_repeat_dom_sf"/>
</dbReference>
<organism evidence="4 5">
    <name type="scientific">Streptomyces bingchenggensis (strain BCW-1)</name>
    <dbReference type="NCBI Taxonomy" id="749414"/>
    <lineage>
        <taxon>Bacteria</taxon>
        <taxon>Bacillati</taxon>
        <taxon>Actinomycetota</taxon>
        <taxon>Actinomycetes</taxon>
        <taxon>Kitasatosporales</taxon>
        <taxon>Streptomycetaceae</taxon>
        <taxon>Streptomyces</taxon>
    </lineage>
</organism>